<accession>A0ABW2STU0</accession>
<keyword evidence="6" id="KW-1185">Reference proteome</keyword>
<dbReference type="RefSeq" id="WP_343966631.1">
    <property type="nucleotide sequence ID" value="NZ_BAAAGK010000043.1"/>
</dbReference>
<gene>
    <name evidence="5" type="ORF">ACFQVD_04860</name>
</gene>
<dbReference type="Gene3D" id="1.10.10.60">
    <property type="entry name" value="Homeodomain-like"/>
    <property type="match status" value="1"/>
</dbReference>
<comment type="caution">
    <text evidence="5">The sequence shown here is derived from an EMBL/GenBank/DDBJ whole genome shotgun (WGS) entry which is preliminary data.</text>
</comment>
<protein>
    <submittedName>
        <fullName evidence="5">Helix-turn-helix domain-containing protein</fullName>
    </submittedName>
</protein>
<proteinExistence type="predicted"/>
<dbReference type="Pfam" id="PF12833">
    <property type="entry name" value="HTH_18"/>
    <property type="match status" value="1"/>
</dbReference>
<keyword evidence="2" id="KW-0238">DNA-binding</keyword>
<sequence length="332" mass="37185">MSTDLVPRKDRLEWWAHMSGHEIVPTSLSTEHADDFHGRAHSVDLAGARVSEFTVSPMTGRRTPTHVRRHDPESYQLFLVHGSPVRLEQRRNVSCLEAGDIALFDTSYPFATDFLDVGRLTQVTFLFIPRDALPLPRSHVGRLLAHKLPARTGTGAMLARYLTGLREHAADCDPAELPRLGTIGLDLAAAFLAGRLGADHALPAESRHRALAARIDAFIDHHLGDPDLGPSAIAAHHHISVRTLHVLFQRQPETVSATIRRRRLERCHADLTHPRLRSRPIGEIGVRWGFRTAAEFSRAYRAAYGMSPRDRRRQIIAEDEDGVRRSTRSRDA</sequence>
<reference evidence="6" key="1">
    <citation type="journal article" date="2019" name="Int. J. Syst. Evol. Microbiol.">
        <title>The Global Catalogue of Microorganisms (GCM) 10K type strain sequencing project: providing services to taxonomists for standard genome sequencing and annotation.</title>
        <authorList>
            <consortium name="The Broad Institute Genomics Platform"/>
            <consortium name="The Broad Institute Genome Sequencing Center for Infectious Disease"/>
            <person name="Wu L."/>
            <person name="Ma J."/>
        </authorList>
    </citation>
    <scope>NUCLEOTIDE SEQUENCE [LARGE SCALE GENOMIC DNA]</scope>
    <source>
        <strain evidence="6">JCM 10083</strain>
    </source>
</reference>
<evidence type="ECO:0000259" key="4">
    <source>
        <dbReference type="PROSITE" id="PS01124"/>
    </source>
</evidence>
<dbReference type="PANTHER" id="PTHR46796:SF6">
    <property type="entry name" value="ARAC SUBFAMILY"/>
    <property type="match status" value="1"/>
</dbReference>
<dbReference type="SUPFAM" id="SSF46689">
    <property type="entry name" value="Homeodomain-like"/>
    <property type="match status" value="1"/>
</dbReference>
<organism evidence="5 6">
    <name type="scientific">Streptosporangium amethystogenes subsp. fukuiense</name>
    <dbReference type="NCBI Taxonomy" id="698418"/>
    <lineage>
        <taxon>Bacteria</taxon>
        <taxon>Bacillati</taxon>
        <taxon>Actinomycetota</taxon>
        <taxon>Actinomycetes</taxon>
        <taxon>Streptosporangiales</taxon>
        <taxon>Streptosporangiaceae</taxon>
        <taxon>Streptosporangium</taxon>
    </lineage>
</organism>
<evidence type="ECO:0000313" key="5">
    <source>
        <dbReference type="EMBL" id="MFC7599434.1"/>
    </source>
</evidence>
<dbReference type="PANTHER" id="PTHR46796">
    <property type="entry name" value="HTH-TYPE TRANSCRIPTIONAL ACTIVATOR RHAS-RELATED"/>
    <property type="match status" value="1"/>
</dbReference>
<name>A0ABW2STU0_9ACTN</name>
<evidence type="ECO:0000256" key="2">
    <source>
        <dbReference type="ARBA" id="ARBA00023125"/>
    </source>
</evidence>
<dbReference type="SMART" id="SM00342">
    <property type="entry name" value="HTH_ARAC"/>
    <property type="match status" value="1"/>
</dbReference>
<dbReference type="InterPro" id="IPR050204">
    <property type="entry name" value="AraC_XylS_family_regulators"/>
</dbReference>
<dbReference type="InterPro" id="IPR009057">
    <property type="entry name" value="Homeodomain-like_sf"/>
</dbReference>
<evidence type="ECO:0000256" key="1">
    <source>
        <dbReference type="ARBA" id="ARBA00023015"/>
    </source>
</evidence>
<keyword evidence="3" id="KW-0804">Transcription</keyword>
<feature type="domain" description="HTH araC/xylS-type" evidence="4">
    <location>
        <begin position="213"/>
        <end position="314"/>
    </location>
</feature>
<evidence type="ECO:0000256" key="3">
    <source>
        <dbReference type="ARBA" id="ARBA00023163"/>
    </source>
</evidence>
<dbReference type="Pfam" id="PF14525">
    <property type="entry name" value="AraC_binding_2"/>
    <property type="match status" value="1"/>
</dbReference>
<evidence type="ECO:0000313" key="6">
    <source>
        <dbReference type="Proteomes" id="UP001596514"/>
    </source>
</evidence>
<keyword evidence="1" id="KW-0805">Transcription regulation</keyword>
<dbReference type="InterPro" id="IPR018060">
    <property type="entry name" value="HTH_AraC"/>
</dbReference>
<dbReference type="InterPro" id="IPR035418">
    <property type="entry name" value="AraC-bd_2"/>
</dbReference>
<dbReference type="Proteomes" id="UP001596514">
    <property type="component" value="Unassembled WGS sequence"/>
</dbReference>
<dbReference type="EMBL" id="JBHTEE010000001">
    <property type="protein sequence ID" value="MFC7599434.1"/>
    <property type="molecule type" value="Genomic_DNA"/>
</dbReference>
<dbReference type="PROSITE" id="PS01124">
    <property type="entry name" value="HTH_ARAC_FAMILY_2"/>
    <property type="match status" value="1"/>
</dbReference>